<dbReference type="InterPro" id="IPR051133">
    <property type="entry name" value="Adapter_Engulfment-Domain"/>
</dbReference>
<evidence type="ECO:0000313" key="3">
    <source>
        <dbReference type="EMBL" id="CAF1109097.1"/>
    </source>
</evidence>
<dbReference type="AlphaFoldDB" id="A0A814PQK6"/>
<dbReference type="Proteomes" id="UP000663854">
    <property type="component" value="Unassembled WGS sequence"/>
</dbReference>
<dbReference type="PANTHER" id="PTHR11232">
    <property type="entry name" value="PHOSPHOTYROSINE INTERACTION DOMAIN-CONTAINING FAMILY MEMBER"/>
    <property type="match status" value="1"/>
</dbReference>
<name>A0A814PQK6_9BILA</name>
<feature type="compositionally biased region" description="Basic and acidic residues" evidence="1">
    <location>
        <begin position="374"/>
        <end position="384"/>
    </location>
</feature>
<evidence type="ECO:0000256" key="1">
    <source>
        <dbReference type="SAM" id="MobiDB-lite"/>
    </source>
</evidence>
<feature type="compositionally biased region" description="Basic and acidic residues" evidence="1">
    <location>
        <begin position="398"/>
        <end position="413"/>
    </location>
</feature>
<protein>
    <submittedName>
        <fullName evidence="3">Uncharacterized protein</fullName>
    </submittedName>
</protein>
<evidence type="ECO:0000313" key="2">
    <source>
        <dbReference type="EMBL" id="CAF1008145.1"/>
    </source>
</evidence>
<feature type="compositionally biased region" description="Polar residues" evidence="1">
    <location>
        <begin position="64"/>
        <end position="83"/>
    </location>
</feature>
<dbReference type="EMBL" id="CAJNOL010000541">
    <property type="protein sequence ID" value="CAF1109097.1"/>
    <property type="molecule type" value="Genomic_DNA"/>
</dbReference>
<feature type="compositionally biased region" description="Low complexity" evidence="1">
    <location>
        <begin position="21"/>
        <end position="36"/>
    </location>
</feature>
<keyword evidence="4" id="KW-1185">Reference proteome</keyword>
<dbReference type="Gene3D" id="2.30.29.30">
    <property type="entry name" value="Pleckstrin-homology domain (PH domain)/Phosphotyrosine-binding domain (PTB)"/>
    <property type="match status" value="1"/>
</dbReference>
<organism evidence="3 4">
    <name type="scientific">Rotaria sordida</name>
    <dbReference type="NCBI Taxonomy" id="392033"/>
    <lineage>
        <taxon>Eukaryota</taxon>
        <taxon>Metazoa</taxon>
        <taxon>Spiralia</taxon>
        <taxon>Gnathifera</taxon>
        <taxon>Rotifera</taxon>
        <taxon>Eurotatoria</taxon>
        <taxon>Bdelloidea</taxon>
        <taxon>Philodinida</taxon>
        <taxon>Philodinidae</taxon>
        <taxon>Rotaria</taxon>
    </lineage>
</organism>
<comment type="caution">
    <text evidence="3">The sequence shown here is derived from an EMBL/GenBank/DDBJ whole genome shotgun (WGS) entry which is preliminary data.</text>
</comment>
<feature type="region of interest" description="Disordered" evidence="1">
    <location>
        <begin position="63"/>
        <end position="83"/>
    </location>
</feature>
<evidence type="ECO:0000313" key="4">
    <source>
        <dbReference type="Proteomes" id="UP000663870"/>
    </source>
</evidence>
<proteinExistence type="predicted"/>
<dbReference type="EMBL" id="CAJNOH010000346">
    <property type="protein sequence ID" value="CAF1008145.1"/>
    <property type="molecule type" value="Genomic_DNA"/>
</dbReference>
<reference evidence="3" key="1">
    <citation type="submission" date="2021-02" db="EMBL/GenBank/DDBJ databases">
        <authorList>
            <person name="Nowell W R."/>
        </authorList>
    </citation>
    <scope>NUCLEOTIDE SEQUENCE</scope>
</reference>
<feature type="region of interest" description="Disordered" evidence="1">
    <location>
        <begin position="111"/>
        <end position="158"/>
    </location>
</feature>
<feature type="compositionally biased region" description="Polar residues" evidence="1">
    <location>
        <begin position="363"/>
        <end position="373"/>
    </location>
</feature>
<feature type="region of interest" description="Disordered" evidence="1">
    <location>
        <begin position="1"/>
        <end position="42"/>
    </location>
</feature>
<dbReference type="Proteomes" id="UP000663870">
    <property type="component" value="Unassembled WGS sequence"/>
</dbReference>
<feature type="compositionally biased region" description="Low complexity" evidence="1">
    <location>
        <begin position="138"/>
        <end position="158"/>
    </location>
</feature>
<sequence>MARKEDHQQQQRQIHYATILPSNSSANGKGSNASPATRKQTELERAKALYVDFEDAFQDETTNHDSFGLQSHHSHSEYNQQNSHQPANFYLQSVETISEVKNTNFSPFIRYQASRESSRPSTPSDTPPYLPRNYHRTNPLSSLSSSSQNRHSSNSSSIANLNEDFSNLNFIHTSDIDDSPAPFTPDAIRIQIRKTDSIPLAASQFKLLLPQYFLVKYLGRTKCPQLWGSAAVRGPIDDMVHNARQLSSVNEIPTLEACINPRGLTLTHRHSTSHSRHSRSHSSERHQNGLIPLEYISYVMHDIKYSKVSACIVLRQSKTSSSSSSSDKKTSNETLTECYAFLFQSKEHAHRFALSLAEAFNSQKSSSKGIKQNNNDDDKRDGRSPQRRSKHRNHHHERVRDKYDDSYLRDSEV</sequence>
<dbReference type="SUPFAM" id="SSF50729">
    <property type="entry name" value="PH domain-like"/>
    <property type="match status" value="1"/>
</dbReference>
<dbReference type="InterPro" id="IPR011993">
    <property type="entry name" value="PH-like_dom_sf"/>
</dbReference>
<accession>A0A814PQK6</accession>
<gene>
    <name evidence="3" type="ORF">JXQ802_LOCUS19599</name>
    <name evidence="2" type="ORF">PYM288_LOCUS14967</name>
</gene>
<dbReference type="PANTHER" id="PTHR11232:SF57">
    <property type="entry name" value="RE46159P"/>
    <property type="match status" value="1"/>
</dbReference>
<feature type="compositionally biased region" description="Basic residues" evidence="1">
    <location>
        <begin position="385"/>
        <end position="397"/>
    </location>
</feature>
<feature type="region of interest" description="Disordered" evidence="1">
    <location>
        <begin position="363"/>
        <end position="413"/>
    </location>
</feature>